<name>A0A4Z1FL01_9HELO</name>
<keyword evidence="3" id="KW-1185">Reference proteome</keyword>
<reference evidence="2 3" key="1">
    <citation type="submission" date="2017-12" db="EMBL/GenBank/DDBJ databases">
        <title>Comparative genomics of Botrytis spp.</title>
        <authorList>
            <person name="Valero-Jimenez C.A."/>
            <person name="Tapia P."/>
            <person name="Veloso J."/>
            <person name="Silva-Moreno E."/>
            <person name="Staats M."/>
            <person name="Valdes J.H."/>
            <person name="Van Kan J.A.L."/>
        </authorList>
    </citation>
    <scope>NUCLEOTIDE SEQUENCE [LARGE SCALE GENOMIC DNA]</scope>
    <source>
        <strain evidence="2 3">Bp0003</strain>
    </source>
</reference>
<dbReference type="PANTHER" id="PTHR46411">
    <property type="entry name" value="FAMILY ATPASE, PUTATIVE-RELATED"/>
    <property type="match status" value="1"/>
</dbReference>
<gene>
    <name evidence="2" type="ORF">BPAE_0178g00190</name>
</gene>
<evidence type="ECO:0000256" key="1">
    <source>
        <dbReference type="SAM" id="MobiDB-lite"/>
    </source>
</evidence>
<comment type="caution">
    <text evidence="2">The sequence shown here is derived from an EMBL/GenBank/DDBJ whole genome shotgun (WGS) entry which is preliminary data.</text>
</comment>
<sequence>MSTEAESQDMPNSAPINDGMECDTKEIYEVKQDRYGNTTWSSKYPDNVEDAAENEETARYAILVRCRKNFDSRKKMGMHSIIVQSPLLKQVLSRIMKDYPCVTTNLRRLEFKSPFNSFVHRWIQLLQAIENEKYNDTKAHIVLLRKNLEPELKDVTEARIDYIENKVFTYDHLWTIFFNQVAYYTSKYGVIIPP</sequence>
<dbReference type="AlphaFoldDB" id="A0A4Z1FL01"/>
<accession>A0A4Z1FL01</accession>
<proteinExistence type="predicted"/>
<dbReference type="PANTHER" id="PTHR46411:SF3">
    <property type="entry name" value="AAA+ ATPASE DOMAIN-CONTAINING PROTEIN"/>
    <property type="match status" value="1"/>
</dbReference>
<evidence type="ECO:0000313" key="2">
    <source>
        <dbReference type="EMBL" id="TGO22201.1"/>
    </source>
</evidence>
<feature type="compositionally biased region" description="Polar residues" evidence="1">
    <location>
        <begin position="1"/>
        <end position="15"/>
    </location>
</feature>
<dbReference type="Proteomes" id="UP000297910">
    <property type="component" value="Unassembled WGS sequence"/>
</dbReference>
<protein>
    <submittedName>
        <fullName evidence="2">Uncharacterized protein</fullName>
    </submittedName>
</protein>
<organism evidence="2 3">
    <name type="scientific">Botrytis paeoniae</name>
    <dbReference type="NCBI Taxonomy" id="278948"/>
    <lineage>
        <taxon>Eukaryota</taxon>
        <taxon>Fungi</taxon>
        <taxon>Dikarya</taxon>
        <taxon>Ascomycota</taxon>
        <taxon>Pezizomycotina</taxon>
        <taxon>Leotiomycetes</taxon>
        <taxon>Helotiales</taxon>
        <taxon>Sclerotiniaceae</taxon>
        <taxon>Botrytis</taxon>
    </lineage>
</organism>
<evidence type="ECO:0000313" key="3">
    <source>
        <dbReference type="Proteomes" id="UP000297910"/>
    </source>
</evidence>
<feature type="region of interest" description="Disordered" evidence="1">
    <location>
        <begin position="1"/>
        <end position="21"/>
    </location>
</feature>
<dbReference type="EMBL" id="PQXI01000178">
    <property type="protein sequence ID" value="TGO22201.1"/>
    <property type="molecule type" value="Genomic_DNA"/>
</dbReference>